<evidence type="ECO:0000313" key="3">
    <source>
        <dbReference type="Proteomes" id="UP001205311"/>
    </source>
</evidence>
<reference evidence="2 3" key="1">
    <citation type="submission" date="2022-06" db="EMBL/GenBank/DDBJ databases">
        <title>Genomic Encyclopedia of Archaeal and Bacterial Type Strains, Phase II (KMG-II): from individual species to whole genera.</title>
        <authorList>
            <person name="Goeker M."/>
        </authorList>
    </citation>
    <scope>NUCLEOTIDE SEQUENCE [LARGE SCALE GENOMIC DNA]</scope>
    <source>
        <strain evidence="2 3">DSM 40477</strain>
    </source>
</reference>
<comment type="caution">
    <text evidence="2">The sequence shown here is derived from an EMBL/GenBank/DDBJ whole genome shotgun (WGS) entry which is preliminary data.</text>
</comment>
<protein>
    <submittedName>
        <fullName evidence="2">Uncharacterized protein</fullName>
    </submittedName>
</protein>
<feature type="region of interest" description="Disordered" evidence="1">
    <location>
        <begin position="164"/>
        <end position="183"/>
    </location>
</feature>
<evidence type="ECO:0000256" key="1">
    <source>
        <dbReference type="SAM" id="MobiDB-lite"/>
    </source>
</evidence>
<dbReference type="Proteomes" id="UP001205311">
    <property type="component" value="Unassembled WGS sequence"/>
</dbReference>
<organism evidence="2 3">
    <name type="scientific">Streptoalloteichus tenebrarius (strain ATCC 17920 / DSM 40477 / JCM 4838 / CBS 697.72 / NBRC 16177 / NCIMB 11028 / NRRL B-12390 / A12253. 1 / ISP 5477)</name>
    <name type="common">Streptomyces tenebrarius</name>
    <dbReference type="NCBI Taxonomy" id="1933"/>
    <lineage>
        <taxon>Bacteria</taxon>
        <taxon>Bacillati</taxon>
        <taxon>Actinomycetota</taxon>
        <taxon>Actinomycetes</taxon>
        <taxon>Pseudonocardiales</taxon>
        <taxon>Pseudonocardiaceae</taxon>
        <taxon>Streptoalloteichus</taxon>
    </lineage>
</organism>
<proteinExistence type="predicted"/>
<dbReference type="EMBL" id="JAMTCP010000004">
    <property type="protein sequence ID" value="MCP2257392.1"/>
    <property type="molecule type" value="Genomic_DNA"/>
</dbReference>
<evidence type="ECO:0000313" key="2">
    <source>
        <dbReference type="EMBL" id="MCP2257392.1"/>
    </source>
</evidence>
<accession>A0ABT1HPG3</accession>
<gene>
    <name evidence="2" type="ORF">LX15_001077</name>
</gene>
<keyword evidence="3" id="KW-1185">Reference proteome</keyword>
<name>A0ABT1HPG3_STRSD</name>
<sequence>MAMPIGPTMAGGQQTVTVGRYSVLFLPDANNRALVSDGEAPVYYWVPSAMRIARREGDTGDYLFQLLRFAGGAAGEPEKEAVGGLLNLTVTAKIPNKEMEEAQKKVAAANTDTSNAYWNNKGRTPRFAPVIVLSNTVSLSNVGPTARGFPILVKQRDGTLKVKLMGAPPPTKGDKLRRSSPRRSGDIGPWYWVLQGGGPGSIDPAAEHAFAALLGKYPANILYKAFKEGSSAPLYAMSSMKLKVWTPKISLKITGNWRRIYNSFSAAVDHKGPWHHVDLKAHLDKLVTDGDVKVTLVVDSTFPGGPEVEEALRKRTDLVLTKFMEQAQKVIFEPQTPQEGAAEASSSSSLFASPWGVSFALKWRRTETDLDLKYEETNLFAYSQDHTISTTLEGMLQDMGTDGAGEKKYFPVVYLDDWPQKLARQCVPIAAWTMGAVEFLSVQIGYPDEKGALMWEGHQFLAPKPNEKLTNWTYRVYQKRKEDVENPPPQWEPDRTFVKRQVHFAEPDPYDAYRRVQLEQPTLDLDPGQHGSPIDLETVEVRAETRKILAVGPIFLDRELSEQETLEAVFELADRDGKPLPDKPQSRFLWRFKDQGKDRFWLVCPTDNPYFRYKVKITERKTSWEGPWIGTSGSGAFFVVVPEKKERGTPDDSTPEE</sequence>
<dbReference type="RefSeq" id="WP_253668358.1">
    <property type="nucleotide sequence ID" value="NZ_JAMTCP010000004.1"/>
</dbReference>